<comment type="subcellular location">
    <subcellularLocation>
        <location evidence="1">Membrane</location>
        <topology evidence="1">Multi-pass membrane protein</topology>
    </subcellularLocation>
</comment>
<comment type="caution">
    <text evidence="9">The sequence shown here is derived from an EMBL/GenBank/DDBJ whole genome shotgun (WGS) entry which is preliminary data.</text>
</comment>
<name>A0ABS9E3F5_9PROT</name>
<accession>A0ABS9E3F5</accession>
<feature type="transmembrane region" description="Helical" evidence="7">
    <location>
        <begin position="124"/>
        <end position="145"/>
    </location>
</feature>
<reference evidence="9 10" key="1">
    <citation type="submission" date="2022-01" db="EMBL/GenBank/DDBJ databases">
        <authorList>
            <person name="Won M."/>
            <person name="Kim S.-J."/>
            <person name="Kwon S.-W."/>
        </authorList>
    </citation>
    <scope>NUCLEOTIDE SEQUENCE [LARGE SCALE GENOMIC DNA]</scope>
    <source>
        <strain evidence="9 10">KCTC 23505</strain>
    </source>
</reference>
<feature type="transmembrane region" description="Helical" evidence="7">
    <location>
        <begin position="270"/>
        <end position="294"/>
    </location>
</feature>
<dbReference type="Pfam" id="PF00083">
    <property type="entry name" value="Sugar_tr"/>
    <property type="match status" value="1"/>
</dbReference>
<feature type="transmembrane region" description="Helical" evidence="7">
    <location>
        <begin position="185"/>
        <end position="202"/>
    </location>
</feature>
<organism evidence="9 10">
    <name type="scientific">Acidiphilium iwatense</name>
    <dbReference type="NCBI Taxonomy" id="768198"/>
    <lineage>
        <taxon>Bacteria</taxon>
        <taxon>Pseudomonadati</taxon>
        <taxon>Pseudomonadota</taxon>
        <taxon>Alphaproteobacteria</taxon>
        <taxon>Acetobacterales</taxon>
        <taxon>Acidocellaceae</taxon>
        <taxon>Acidiphilium</taxon>
    </lineage>
</organism>
<protein>
    <submittedName>
        <fullName evidence="9">MFS transporter</fullName>
    </submittedName>
</protein>
<feature type="transmembrane region" description="Helical" evidence="7">
    <location>
        <begin position="420"/>
        <end position="441"/>
    </location>
</feature>
<feature type="transmembrane region" description="Helical" evidence="7">
    <location>
        <begin position="394"/>
        <end position="414"/>
    </location>
</feature>
<dbReference type="PROSITE" id="PS50850">
    <property type="entry name" value="MFS"/>
    <property type="match status" value="1"/>
</dbReference>
<evidence type="ECO:0000256" key="1">
    <source>
        <dbReference type="ARBA" id="ARBA00004141"/>
    </source>
</evidence>
<feature type="transmembrane region" description="Helical" evidence="7">
    <location>
        <begin position="360"/>
        <end position="382"/>
    </location>
</feature>
<feature type="transmembrane region" description="Helical" evidence="7">
    <location>
        <begin position="333"/>
        <end position="354"/>
    </location>
</feature>
<dbReference type="Gene3D" id="1.20.1250.20">
    <property type="entry name" value="MFS general substrate transporter like domains"/>
    <property type="match status" value="1"/>
</dbReference>
<keyword evidence="3" id="KW-0813">Transport</keyword>
<dbReference type="PANTHER" id="PTHR23511:SF34">
    <property type="entry name" value="SYNAPTIC VESICLE GLYCOPROTEIN 2"/>
    <property type="match status" value="1"/>
</dbReference>
<proteinExistence type="inferred from homology"/>
<evidence type="ECO:0000256" key="7">
    <source>
        <dbReference type="SAM" id="Phobius"/>
    </source>
</evidence>
<feature type="transmembrane region" description="Helical" evidence="7">
    <location>
        <begin position="306"/>
        <end position="326"/>
    </location>
</feature>
<keyword evidence="6 7" id="KW-0472">Membrane</keyword>
<dbReference type="SUPFAM" id="SSF103473">
    <property type="entry name" value="MFS general substrate transporter"/>
    <property type="match status" value="1"/>
</dbReference>
<keyword evidence="4 7" id="KW-0812">Transmembrane</keyword>
<dbReference type="InterPro" id="IPR005828">
    <property type="entry name" value="MFS_sugar_transport-like"/>
</dbReference>
<dbReference type="InterPro" id="IPR020846">
    <property type="entry name" value="MFS_dom"/>
</dbReference>
<dbReference type="Proteomes" id="UP001521209">
    <property type="component" value="Unassembled WGS sequence"/>
</dbReference>
<evidence type="ECO:0000259" key="8">
    <source>
        <dbReference type="PROSITE" id="PS50850"/>
    </source>
</evidence>
<feature type="transmembrane region" description="Helical" evidence="7">
    <location>
        <begin position="157"/>
        <end position="179"/>
    </location>
</feature>
<sequence>MAAPEDMQSTAVSPETIIARIDRLPVTRWHVIVRIIIGSATFFDAFSVLSIAYVVPALIGLWHIDAKDIGLLFAGGFLGQAIGAITCGWLAERVGRVPMLRASVLLFAIMSILCALSHSYDQLLAARVLQGFGLGAEVPIAATYIGEISSTKNRGRFFLLYETIYPIGLFAVGLVAAWLVPNVGWRWLFAFGVVPAFLVFAMQKYCPESPRWLASKGRLAEADAMLRKIENYVSSYQQLAPISTLSVAPIPTVRSRVSELFGPGYRKRTFVVWGLWLLSFFVTFGIAVWMPSILHTVYHLPLEKSIQLSLIGTLSGLLGCFVMALSVDKIGRVPLFVFGFSLSGVSLLGLSIYHHVPLDIFVMTTAVAYFGANITSVGLYLYTAEIYPTRLRAIGTSVGTTWLRLGSIASPYLVGLVLPLYGISGVLLMFGVVAVAGAILARSGMIETKQRRLEEISP</sequence>
<evidence type="ECO:0000256" key="2">
    <source>
        <dbReference type="ARBA" id="ARBA00010992"/>
    </source>
</evidence>
<dbReference type="InterPro" id="IPR036259">
    <property type="entry name" value="MFS_trans_sf"/>
</dbReference>
<dbReference type="EMBL" id="JAKGBZ010000042">
    <property type="protein sequence ID" value="MCF3948192.1"/>
    <property type="molecule type" value="Genomic_DNA"/>
</dbReference>
<comment type="similarity">
    <text evidence="2">Belongs to the major facilitator superfamily. Sugar transporter (TC 2.A.1.1) family.</text>
</comment>
<gene>
    <name evidence="9" type="ORF">L2A60_16075</name>
</gene>
<evidence type="ECO:0000313" key="9">
    <source>
        <dbReference type="EMBL" id="MCF3948192.1"/>
    </source>
</evidence>
<evidence type="ECO:0000256" key="4">
    <source>
        <dbReference type="ARBA" id="ARBA00022692"/>
    </source>
</evidence>
<feature type="transmembrane region" description="Helical" evidence="7">
    <location>
        <begin position="31"/>
        <end position="64"/>
    </location>
</feature>
<evidence type="ECO:0000256" key="6">
    <source>
        <dbReference type="ARBA" id="ARBA00023136"/>
    </source>
</evidence>
<evidence type="ECO:0000256" key="5">
    <source>
        <dbReference type="ARBA" id="ARBA00022989"/>
    </source>
</evidence>
<dbReference type="CDD" id="cd17316">
    <property type="entry name" value="MFS_SV2_like"/>
    <property type="match status" value="1"/>
</dbReference>
<feature type="transmembrane region" description="Helical" evidence="7">
    <location>
        <begin position="70"/>
        <end position="91"/>
    </location>
</feature>
<dbReference type="InterPro" id="IPR005829">
    <property type="entry name" value="Sugar_transporter_CS"/>
</dbReference>
<dbReference type="PROSITE" id="PS00217">
    <property type="entry name" value="SUGAR_TRANSPORT_2"/>
    <property type="match status" value="1"/>
</dbReference>
<keyword evidence="5 7" id="KW-1133">Transmembrane helix</keyword>
<evidence type="ECO:0000313" key="10">
    <source>
        <dbReference type="Proteomes" id="UP001521209"/>
    </source>
</evidence>
<feature type="domain" description="Major facilitator superfamily (MFS) profile" evidence="8">
    <location>
        <begin position="33"/>
        <end position="449"/>
    </location>
</feature>
<keyword evidence="10" id="KW-1185">Reference proteome</keyword>
<dbReference type="PANTHER" id="PTHR23511">
    <property type="entry name" value="SYNAPTIC VESICLE GLYCOPROTEIN 2"/>
    <property type="match status" value="1"/>
</dbReference>
<feature type="transmembrane region" description="Helical" evidence="7">
    <location>
        <begin position="98"/>
        <end position="118"/>
    </location>
</feature>
<evidence type="ECO:0000256" key="3">
    <source>
        <dbReference type="ARBA" id="ARBA00022448"/>
    </source>
</evidence>